<dbReference type="EnsemblPlants" id="Bo1g038910.1">
    <property type="protein sequence ID" value="Bo1g038910.1"/>
    <property type="gene ID" value="Bo1g038910"/>
</dbReference>
<proteinExistence type="predicted"/>
<dbReference type="Gramene" id="Bo1g038910.1">
    <property type="protein sequence ID" value="Bo1g038910.1"/>
    <property type="gene ID" value="Bo1g038910"/>
</dbReference>
<dbReference type="Proteomes" id="UP000032141">
    <property type="component" value="Chromosome C1"/>
</dbReference>
<keyword evidence="1" id="KW-0732">Signal</keyword>
<dbReference type="PANTHER" id="PTHR21234:SF46">
    <property type="entry name" value="NUCLEOSIDE PHOSPHORYLASE DOMAIN-CONTAINING PROTEIN"/>
    <property type="match status" value="1"/>
</dbReference>
<keyword evidence="3" id="KW-1185">Reference proteome</keyword>
<dbReference type="PANTHER" id="PTHR21234">
    <property type="entry name" value="PURINE NUCLEOSIDE PHOSPHORYLASE"/>
    <property type="match status" value="1"/>
</dbReference>
<reference evidence="2" key="2">
    <citation type="submission" date="2015-03" db="UniProtKB">
        <authorList>
            <consortium name="EnsemblPlants"/>
        </authorList>
    </citation>
    <scope>IDENTIFICATION</scope>
</reference>
<feature type="chain" id="PRO_5002268173" evidence="1">
    <location>
        <begin position="34"/>
        <end position="113"/>
    </location>
</feature>
<dbReference type="AlphaFoldDB" id="A0A0D3A5Y3"/>
<name>A0A0D3A5Y3_BRAOL</name>
<evidence type="ECO:0000256" key="1">
    <source>
        <dbReference type="SAM" id="SignalP"/>
    </source>
</evidence>
<feature type="signal peptide" evidence="1">
    <location>
        <begin position="1"/>
        <end position="33"/>
    </location>
</feature>
<evidence type="ECO:0000313" key="3">
    <source>
        <dbReference type="Proteomes" id="UP000032141"/>
    </source>
</evidence>
<evidence type="ECO:0000313" key="2">
    <source>
        <dbReference type="EnsemblPlants" id="Bo1g038910.1"/>
    </source>
</evidence>
<dbReference type="HOGENOM" id="CLU_2254038_0_0_1"/>
<sequence>MDNKATNQMASLDHILLLFIIIISSLHVLPASATSADKLKTATTIRKVNRKGPYVGLVTVIETEEDAFLDSVEFRPDPNHPFIDLSGRRFLIGKIQGKNVMYVRCGRGMVSHY</sequence>
<accession>A0A0D3A5Y3</accession>
<dbReference type="STRING" id="109376.A0A0D3A5Y3"/>
<reference evidence="2 3" key="1">
    <citation type="journal article" date="2014" name="Genome Biol.">
        <title>Transcriptome and methylome profiling reveals relics of genome dominance in the mesopolyploid Brassica oleracea.</title>
        <authorList>
            <person name="Parkin I.A."/>
            <person name="Koh C."/>
            <person name="Tang H."/>
            <person name="Robinson S.J."/>
            <person name="Kagale S."/>
            <person name="Clarke W.E."/>
            <person name="Town C.D."/>
            <person name="Nixon J."/>
            <person name="Krishnakumar V."/>
            <person name="Bidwell S.L."/>
            <person name="Denoeud F."/>
            <person name="Belcram H."/>
            <person name="Links M.G."/>
            <person name="Just J."/>
            <person name="Clarke C."/>
            <person name="Bender T."/>
            <person name="Huebert T."/>
            <person name="Mason A.S."/>
            <person name="Pires J.C."/>
            <person name="Barker G."/>
            <person name="Moore J."/>
            <person name="Walley P.G."/>
            <person name="Manoli S."/>
            <person name="Batley J."/>
            <person name="Edwards D."/>
            <person name="Nelson M.N."/>
            <person name="Wang X."/>
            <person name="Paterson A.H."/>
            <person name="King G."/>
            <person name="Bancroft I."/>
            <person name="Chalhoub B."/>
            <person name="Sharpe A.G."/>
        </authorList>
    </citation>
    <scope>NUCLEOTIDE SEQUENCE</scope>
    <source>
        <strain evidence="2 3">cv. TO1000</strain>
    </source>
</reference>
<protein>
    <submittedName>
        <fullName evidence="2">Uncharacterized protein</fullName>
    </submittedName>
</protein>
<organism evidence="2 3">
    <name type="scientific">Brassica oleracea var. oleracea</name>
    <dbReference type="NCBI Taxonomy" id="109376"/>
    <lineage>
        <taxon>Eukaryota</taxon>
        <taxon>Viridiplantae</taxon>
        <taxon>Streptophyta</taxon>
        <taxon>Embryophyta</taxon>
        <taxon>Tracheophyta</taxon>
        <taxon>Spermatophyta</taxon>
        <taxon>Magnoliopsida</taxon>
        <taxon>eudicotyledons</taxon>
        <taxon>Gunneridae</taxon>
        <taxon>Pentapetalae</taxon>
        <taxon>rosids</taxon>
        <taxon>malvids</taxon>
        <taxon>Brassicales</taxon>
        <taxon>Brassicaceae</taxon>
        <taxon>Brassiceae</taxon>
        <taxon>Brassica</taxon>
    </lineage>
</organism>